<accession>A0ABX3IGM8</accession>
<dbReference type="Pfam" id="PF03750">
    <property type="entry name" value="Csm2_III-A"/>
    <property type="match status" value="1"/>
</dbReference>
<dbReference type="CDD" id="cd09647">
    <property type="entry name" value="Csm2_III-A"/>
    <property type="match status" value="1"/>
</dbReference>
<dbReference type="EMBL" id="LBFC01000024">
    <property type="protein sequence ID" value="ONN26453.1"/>
    <property type="molecule type" value="Genomic_DNA"/>
</dbReference>
<evidence type="ECO:0000313" key="8">
    <source>
        <dbReference type="Proteomes" id="UP000242616"/>
    </source>
</evidence>
<proteinExistence type="inferred from homology"/>
<evidence type="ECO:0000256" key="1">
    <source>
        <dbReference type="ARBA" id="ARBA00003640"/>
    </source>
</evidence>
<comment type="caution">
    <text evidence="7">The sequence shown here is derived from an EMBL/GenBank/DDBJ whole genome shotgun (WGS) entry which is preliminary data.</text>
</comment>
<dbReference type="Proteomes" id="UP000242616">
    <property type="component" value="Unassembled WGS sequence"/>
</dbReference>
<keyword evidence="4" id="KW-0694">RNA-binding</keyword>
<keyword evidence="8" id="KW-1185">Reference proteome</keyword>
<protein>
    <recommendedName>
        <fullName evidence="3">CRISPR system Cms protein Csm2</fullName>
    </recommendedName>
    <alternativeName>
        <fullName evidence="6">CRISPR type III A-associated protein Csm2</fullName>
    </alternativeName>
</protein>
<comment type="similarity">
    <text evidence="2">Belongs to the CRISPR-associated Csm2 family.</text>
</comment>
<evidence type="ECO:0000313" key="7">
    <source>
        <dbReference type="EMBL" id="ONN26453.1"/>
    </source>
</evidence>
<dbReference type="InterPro" id="IPR010149">
    <property type="entry name" value="CRISPR-assoc_prot_Csm2_III-A"/>
</dbReference>
<organism evidence="7 8">
    <name type="scientific">Thermosipho affectus</name>
    <dbReference type="NCBI Taxonomy" id="660294"/>
    <lineage>
        <taxon>Bacteria</taxon>
        <taxon>Thermotogati</taxon>
        <taxon>Thermotogota</taxon>
        <taxon>Thermotogae</taxon>
        <taxon>Thermotogales</taxon>
        <taxon>Fervidobacteriaceae</taxon>
        <taxon>Thermosipho</taxon>
    </lineage>
</organism>
<sequence length="120" mass="14371">MEDLISDAEKFGEHLSKNFKANQIRKFHSYISKFWQKFISNKMKYENDQEKFKEDILDELSFVKVYLAYQAGRTKSDVYKDFEKIIGKAIDKVKTSKDFETFKKFYDAILAYHKYYGGKD</sequence>
<reference evidence="7 8" key="1">
    <citation type="submission" date="2015-06" db="EMBL/GenBank/DDBJ databases">
        <title>Genome sequencing of Thermotogales isolates from hydrothermal vents.</title>
        <authorList>
            <person name="Haverkamp T.H."/>
            <person name="Kublanov I.V."/>
            <person name="Nesbo C.L."/>
        </authorList>
    </citation>
    <scope>NUCLEOTIDE SEQUENCE [LARGE SCALE GENOMIC DNA]</scope>
    <source>
        <strain evidence="8">ik275mar</strain>
    </source>
</reference>
<keyword evidence="5" id="KW-0051">Antiviral defense</keyword>
<evidence type="ECO:0000256" key="2">
    <source>
        <dbReference type="ARBA" id="ARBA00006896"/>
    </source>
</evidence>
<dbReference type="NCBIfam" id="TIGR01870">
    <property type="entry name" value="cas_TM1810_Csm2"/>
    <property type="match status" value="1"/>
</dbReference>
<evidence type="ECO:0000256" key="4">
    <source>
        <dbReference type="ARBA" id="ARBA00022884"/>
    </source>
</evidence>
<evidence type="ECO:0000256" key="5">
    <source>
        <dbReference type="ARBA" id="ARBA00023118"/>
    </source>
</evidence>
<evidence type="ECO:0000256" key="3">
    <source>
        <dbReference type="ARBA" id="ARBA00016118"/>
    </source>
</evidence>
<evidence type="ECO:0000256" key="6">
    <source>
        <dbReference type="ARBA" id="ARBA00031723"/>
    </source>
</evidence>
<gene>
    <name evidence="7" type="ORF">XJ44_08925</name>
</gene>
<name>A0ABX3IGM8_9BACT</name>
<comment type="function">
    <text evidence="1">This subunit may be involved in monitoring complementarity of crRNA and target RNA.</text>
</comment>